<dbReference type="PROSITE" id="PS50893">
    <property type="entry name" value="ABC_TRANSPORTER_2"/>
    <property type="match status" value="2"/>
</dbReference>
<reference evidence="12 13" key="1">
    <citation type="journal article" date="2019" name="Nat. Ecol. Evol.">
        <title>Megaphylogeny resolves global patterns of mushroom evolution.</title>
        <authorList>
            <person name="Varga T."/>
            <person name="Krizsan K."/>
            <person name="Foldi C."/>
            <person name="Dima B."/>
            <person name="Sanchez-Garcia M."/>
            <person name="Sanchez-Ramirez S."/>
            <person name="Szollosi G.J."/>
            <person name="Szarkandi J.G."/>
            <person name="Papp V."/>
            <person name="Albert L."/>
            <person name="Andreopoulos W."/>
            <person name="Angelini C."/>
            <person name="Antonin V."/>
            <person name="Barry K.W."/>
            <person name="Bougher N.L."/>
            <person name="Buchanan P."/>
            <person name="Buyck B."/>
            <person name="Bense V."/>
            <person name="Catcheside P."/>
            <person name="Chovatia M."/>
            <person name="Cooper J."/>
            <person name="Damon W."/>
            <person name="Desjardin D."/>
            <person name="Finy P."/>
            <person name="Geml J."/>
            <person name="Haridas S."/>
            <person name="Hughes K."/>
            <person name="Justo A."/>
            <person name="Karasinski D."/>
            <person name="Kautmanova I."/>
            <person name="Kiss B."/>
            <person name="Kocsube S."/>
            <person name="Kotiranta H."/>
            <person name="LaButti K.M."/>
            <person name="Lechner B.E."/>
            <person name="Liimatainen K."/>
            <person name="Lipzen A."/>
            <person name="Lukacs Z."/>
            <person name="Mihaltcheva S."/>
            <person name="Morgado L.N."/>
            <person name="Niskanen T."/>
            <person name="Noordeloos M.E."/>
            <person name="Ohm R.A."/>
            <person name="Ortiz-Santana B."/>
            <person name="Ovrebo C."/>
            <person name="Racz N."/>
            <person name="Riley R."/>
            <person name="Savchenko A."/>
            <person name="Shiryaev A."/>
            <person name="Soop K."/>
            <person name="Spirin V."/>
            <person name="Szebenyi C."/>
            <person name="Tomsovsky M."/>
            <person name="Tulloss R.E."/>
            <person name="Uehling J."/>
            <person name="Grigoriev I.V."/>
            <person name="Vagvolgyi C."/>
            <person name="Papp T."/>
            <person name="Martin F.M."/>
            <person name="Miettinen O."/>
            <person name="Hibbett D.S."/>
            <person name="Nagy L.G."/>
        </authorList>
    </citation>
    <scope>NUCLEOTIDE SEQUENCE [LARGE SCALE GENOMIC DNA]</scope>
    <source>
        <strain evidence="12 13">CBS 309.79</strain>
    </source>
</reference>
<dbReference type="PANTHER" id="PTHR43394:SF15">
    <property type="entry name" value="ALPHA-FACTOR-TRANSPORTING ATPASE"/>
    <property type="match status" value="1"/>
</dbReference>
<keyword evidence="3 9" id="KW-0812">Transmembrane</keyword>
<comment type="similarity">
    <text evidence="2">Belongs to the ABC transporter superfamily. ABCB family. Mitochondrial peptide exporter (TC 3.A.1.212) subfamily.</text>
</comment>
<evidence type="ECO:0000259" key="10">
    <source>
        <dbReference type="PROSITE" id="PS50893"/>
    </source>
</evidence>
<evidence type="ECO:0000256" key="5">
    <source>
        <dbReference type="ARBA" id="ARBA00022840"/>
    </source>
</evidence>
<dbReference type="InterPro" id="IPR003593">
    <property type="entry name" value="AAA+_ATPase"/>
</dbReference>
<dbReference type="InterPro" id="IPR039421">
    <property type="entry name" value="Type_1_exporter"/>
</dbReference>
<evidence type="ECO:0000256" key="9">
    <source>
        <dbReference type="SAM" id="Phobius"/>
    </source>
</evidence>
<dbReference type="GO" id="GO:0005743">
    <property type="term" value="C:mitochondrial inner membrane"/>
    <property type="evidence" value="ECO:0007669"/>
    <property type="project" value="TreeGrafter"/>
</dbReference>
<feature type="transmembrane region" description="Helical" evidence="9">
    <location>
        <begin position="1131"/>
        <end position="1150"/>
    </location>
</feature>
<dbReference type="PANTHER" id="PTHR43394">
    <property type="entry name" value="ATP-DEPENDENT PERMEASE MDL1, MITOCHONDRIAL"/>
    <property type="match status" value="1"/>
</dbReference>
<accession>A0A5C3R4D3</accession>
<dbReference type="InterPro" id="IPR017871">
    <property type="entry name" value="ABC_transporter-like_CS"/>
</dbReference>
<keyword evidence="12" id="KW-0378">Hydrolase</keyword>
<dbReference type="OrthoDB" id="6500128at2759"/>
<dbReference type="EMBL" id="ML178814">
    <property type="protein sequence ID" value="TFL07679.1"/>
    <property type="molecule type" value="Genomic_DNA"/>
</dbReference>
<dbReference type="GO" id="GO:0015421">
    <property type="term" value="F:ABC-type oligopeptide transporter activity"/>
    <property type="evidence" value="ECO:0007669"/>
    <property type="project" value="TreeGrafter"/>
</dbReference>
<sequence length="1429" mass="154496">MSNFEQPPSIHQLFSLITITQFYLFVLPAIASSLLSGAIAPFMTVIIGQVFNAFAQFPRSDPTAEDKQTLLRSIGISSLSLLGLAVGSVVLSSTTSYLWISVGERNVFALRNKVYAAVTSKGMDWFDTKLSAESSAADSEDGEGGAVGAGGLMTKFSRETDDVRAASSLATGLLIQYLATCLTCLGLAFARSWALTLVILSSVPLLMVVQGLSQGLANPLVARERQESATAATLLDRAMSAIATVKAFNATKFEHNLFANLVSAMNTTGTRLNAVWGVTSGTAQFVMMGMFVQAFWFGAKLVRDGSVPAGDVMAVFWACLTATSGLQMCIPQFITLAKGKFAMASLLSLVHDEIEPPSSPSDSRSSICSSPKTRSFPVAISAKATTIRRIVPQKCTGEFSLHDVSFAYPSRPDVPVLRNVSLFLPAGETTFIVGSSGSGKSTIAQLLLRLYNPTSGCIQFDDQDIAFLEESWMKEHVAGVSQSCILFDMNVHDNVALGALGRTVTRQEVIDACRIGLMHEFIRDLPAGYETVLGNGGTALSGGQRQRLAIARAVVRNSAVLILDEATSALDPTSRLLVFEAIKRWRKNKTTIVITHDLSQIADKDFLYVLKNGEVAQQGYRNDLEYDADGVFAEMMKEQMATGGFLLEKNVDGEDLDPFSPTEPESPLPVASTNLNHQSIAMRPLTLGNWMFDVVSDLTINNPAPPAVTAARDTQRLSRFVPTAAFAAELPASQRVRKRSSVANFMGLSIEPPSPAHTMSSRRLSLQFTPSSPIFPHGRQSMIVDDEDFNNEKMMVQRNAENAAGRRSGSEKIPRKRWDDDKSASMTTILVEKPGDEPVTPTSPGEDGPQLSLLALFRAIWPTIPSKPWVIFGLFVCFCSGAMTPVFSFLLSRLLFEVSIGASNISTINVFGALVLGIAALDGFLLGLKYFIMETTALSWVSSIRLTSFKKLLAQDKKFFDKTQNSSASLVQIIVKDGEDARNLIAVVLAQSVVVFTMLSVGLIWAMVVGWQLTLVGFAIAPVFAGVMSLQTKLVTKVEVRNKRMREEVAKGYYEAISNIRAIRAMSFESVFQTEFSKSTNAAMCFGIRGALVEGCSYGVASGLIYLAEAVLFFVGAVFVANGIYTYLQLVQVLNLVVFTVTIGSQLMAFTARIAKARQATEDFHRLLKLSNDTDESRGSERPPIRGTVAFTDVDFSYPERADVPVLKQVDVRLKEGECVAIVGSSGSGKSTVASLLQRLYAPQAGHITIGGHDVDSINVEYLRDHVSVVSQNPTLFNASIADNISYGSEVTPSGIREAAKAANVHEFIMSLPQAYDTLVGDNASLISGGQAQRICIARALARPSRILILDECTSSLDPANAAVVLDTIRRAKVGRTTIMVTHKLEAMRSCDRIIVMHDGRVVETGTYNALVAKRGVFASLTSAGEWSG</sequence>
<dbReference type="CDD" id="cd18578">
    <property type="entry name" value="ABC_6TM_Pgp_ABCB1_D2_like"/>
    <property type="match status" value="1"/>
</dbReference>
<dbReference type="PROSITE" id="PS50929">
    <property type="entry name" value="ABC_TM1F"/>
    <property type="match status" value="2"/>
</dbReference>
<feature type="transmembrane region" description="Helical" evidence="9">
    <location>
        <begin position="910"/>
        <end position="932"/>
    </location>
</feature>
<evidence type="ECO:0000256" key="6">
    <source>
        <dbReference type="ARBA" id="ARBA00022989"/>
    </source>
</evidence>
<evidence type="ECO:0000256" key="1">
    <source>
        <dbReference type="ARBA" id="ARBA00004141"/>
    </source>
</evidence>
<feature type="domain" description="ABC transporter" evidence="10">
    <location>
        <begin position="1189"/>
        <end position="1424"/>
    </location>
</feature>
<feature type="transmembrane region" description="Helical" evidence="9">
    <location>
        <begin position="1014"/>
        <end position="1036"/>
    </location>
</feature>
<feature type="domain" description="ABC transporter" evidence="10">
    <location>
        <begin position="399"/>
        <end position="637"/>
    </location>
</feature>
<feature type="transmembrane region" description="Helical" evidence="9">
    <location>
        <begin position="76"/>
        <end position="100"/>
    </location>
</feature>
<dbReference type="Gene3D" id="1.20.1560.10">
    <property type="entry name" value="ABC transporter type 1, transmembrane domain"/>
    <property type="match status" value="2"/>
</dbReference>
<feature type="domain" description="ABC transmembrane type-1" evidence="11">
    <location>
        <begin position="871"/>
        <end position="1156"/>
    </location>
</feature>
<dbReference type="SUPFAM" id="SSF90123">
    <property type="entry name" value="ABC transporter transmembrane region"/>
    <property type="match status" value="2"/>
</dbReference>
<gene>
    <name evidence="12" type="ORF">BDV98DRAFT_33671</name>
</gene>
<dbReference type="STRING" id="1884261.A0A5C3R4D3"/>
<feature type="transmembrane region" description="Helical" evidence="9">
    <location>
        <begin position="194"/>
        <end position="213"/>
    </location>
</feature>
<dbReference type="Gene3D" id="3.40.50.300">
    <property type="entry name" value="P-loop containing nucleotide triphosphate hydrolases"/>
    <property type="match status" value="2"/>
</dbReference>
<dbReference type="InterPro" id="IPR003439">
    <property type="entry name" value="ABC_transporter-like_ATP-bd"/>
</dbReference>
<protein>
    <submittedName>
        <fullName evidence="12">P-loop containing nucleoside triphosphate hydrolase protein</fullName>
    </submittedName>
</protein>
<dbReference type="GO" id="GO:0016887">
    <property type="term" value="F:ATP hydrolysis activity"/>
    <property type="evidence" value="ECO:0007669"/>
    <property type="project" value="InterPro"/>
</dbReference>
<keyword evidence="13" id="KW-1185">Reference proteome</keyword>
<evidence type="ECO:0000256" key="2">
    <source>
        <dbReference type="ARBA" id="ARBA00005580"/>
    </source>
</evidence>
<evidence type="ECO:0000256" key="8">
    <source>
        <dbReference type="SAM" id="MobiDB-lite"/>
    </source>
</evidence>
<dbReference type="InterPro" id="IPR011527">
    <property type="entry name" value="ABC1_TM_dom"/>
</dbReference>
<feature type="transmembrane region" description="Helical" evidence="9">
    <location>
        <begin position="274"/>
        <end position="297"/>
    </location>
</feature>
<keyword evidence="4" id="KW-0547">Nucleotide-binding</keyword>
<feature type="compositionally biased region" description="Basic and acidic residues" evidence="8">
    <location>
        <begin position="808"/>
        <end position="821"/>
    </location>
</feature>
<dbReference type="SMART" id="SM00382">
    <property type="entry name" value="AAA"/>
    <property type="match status" value="2"/>
</dbReference>
<evidence type="ECO:0000259" key="11">
    <source>
        <dbReference type="PROSITE" id="PS50929"/>
    </source>
</evidence>
<keyword evidence="7 9" id="KW-0472">Membrane</keyword>
<feature type="transmembrane region" description="Helical" evidence="9">
    <location>
        <begin position="984"/>
        <end position="1008"/>
    </location>
</feature>
<dbReference type="InterPro" id="IPR027417">
    <property type="entry name" value="P-loop_NTPase"/>
</dbReference>
<dbReference type="GO" id="GO:0090374">
    <property type="term" value="P:oligopeptide export from mitochondrion"/>
    <property type="evidence" value="ECO:0007669"/>
    <property type="project" value="TreeGrafter"/>
</dbReference>
<dbReference type="PROSITE" id="PS00211">
    <property type="entry name" value="ABC_TRANSPORTER_1"/>
    <property type="match status" value="2"/>
</dbReference>
<feature type="transmembrane region" description="Helical" evidence="9">
    <location>
        <begin position="869"/>
        <end position="890"/>
    </location>
</feature>
<feature type="transmembrane region" description="Helical" evidence="9">
    <location>
        <begin position="12"/>
        <end position="31"/>
    </location>
</feature>
<keyword evidence="5" id="KW-0067">ATP-binding</keyword>
<name>A0A5C3R4D3_9AGAR</name>
<feature type="domain" description="ABC transmembrane type-1" evidence="11">
    <location>
        <begin position="29"/>
        <end position="338"/>
    </location>
</feature>
<evidence type="ECO:0000313" key="13">
    <source>
        <dbReference type="Proteomes" id="UP000305067"/>
    </source>
</evidence>
<dbReference type="Proteomes" id="UP000305067">
    <property type="component" value="Unassembled WGS sequence"/>
</dbReference>
<feature type="transmembrane region" description="Helical" evidence="9">
    <location>
        <begin position="165"/>
        <end position="187"/>
    </location>
</feature>
<evidence type="ECO:0000313" key="12">
    <source>
        <dbReference type="EMBL" id="TFL07679.1"/>
    </source>
</evidence>
<evidence type="ECO:0000256" key="3">
    <source>
        <dbReference type="ARBA" id="ARBA00022692"/>
    </source>
</evidence>
<comment type="subcellular location">
    <subcellularLocation>
        <location evidence="1">Membrane</location>
        <topology evidence="1">Multi-pass membrane protein</topology>
    </subcellularLocation>
</comment>
<evidence type="ECO:0000256" key="4">
    <source>
        <dbReference type="ARBA" id="ARBA00022741"/>
    </source>
</evidence>
<evidence type="ECO:0000256" key="7">
    <source>
        <dbReference type="ARBA" id="ARBA00023136"/>
    </source>
</evidence>
<feature type="region of interest" description="Disordered" evidence="8">
    <location>
        <begin position="799"/>
        <end position="821"/>
    </location>
</feature>
<keyword evidence="6 9" id="KW-1133">Transmembrane helix</keyword>
<organism evidence="12 13">
    <name type="scientific">Pterulicium gracile</name>
    <dbReference type="NCBI Taxonomy" id="1884261"/>
    <lineage>
        <taxon>Eukaryota</taxon>
        <taxon>Fungi</taxon>
        <taxon>Dikarya</taxon>
        <taxon>Basidiomycota</taxon>
        <taxon>Agaricomycotina</taxon>
        <taxon>Agaricomycetes</taxon>
        <taxon>Agaricomycetidae</taxon>
        <taxon>Agaricales</taxon>
        <taxon>Pleurotineae</taxon>
        <taxon>Pterulaceae</taxon>
        <taxon>Pterulicium</taxon>
    </lineage>
</organism>
<feature type="transmembrane region" description="Helical" evidence="9">
    <location>
        <begin position="1104"/>
        <end position="1125"/>
    </location>
</feature>
<dbReference type="Pfam" id="PF00005">
    <property type="entry name" value="ABC_tran"/>
    <property type="match status" value="2"/>
</dbReference>
<dbReference type="FunFam" id="3.40.50.300:FF:000218">
    <property type="entry name" value="Multidrug ABC transporter ATP-binding protein"/>
    <property type="match status" value="1"/>
</dbReference>
<dbReference type="CDD" id="cd18577">
    <property type="entry name" value="ABC_6TM_Pgp_ABCB1_D1_like"/>
    <property type="match status" value="1"/>
</dbReference>
<proteinExistence type="inferred from homology"/>
<dbReference type="InterPro" id="IPR036640">
    <property type="entry name" value="ABC1_TM_sf"/>
</dbReference>
<dbReference type="FunFam" id="3.40.50.300:FF:001471">
    <property type="entry name" value="P-loop containing nucleoside triphosphate hydrolase protein"/>
    <property type="match status" value="1"/>
</dbReference>
<dbReference type="GO" id="GO:0005524">
    <property type="term" value="F:ATP binding"/>
    <property type="evidence" value="ECO:0007669"/>
    <property type="project" value="UniProtKB-KW"/>
</dbReference>
<dbReference type="Pfam" id="PF00664">
    <property type="entry name" value="ABC_membrane"/>
    <property type="match status" value="2"/>
</dbReference>
<dbReference type="SUPFAM" id="SSF52540">
    <property type="entry name" value="P-loop containing nucleoside triphosphate hydrolases"/>
    <property type="match status" value="2"/>
</dbReference>